<proteinExistence type="predicted"/>
<name>A0AAD7E5I5_9AGAR</name>
<evidence type="ECO:0000313" key="2">
    <source>
        <dbReference type="EMBL" id="KAJ7230013.1"/>
    </source>
</evidence>
<feature type="signal peptide" evidence="1">
    <location>
        <begin position="1"/>
        <end position="23"/>
    </location>
</feature>
<keyword evidence="1" id="KW-0732">Signal</keyword>
<sequence>MPWDMQRCLQLSSLRALMLYAAGISSPGNVRDMAPTSLLFCLFSKAALRFFDVRAAHHHPPSRTTFTLIMDAFATNLFSLDPVESTPLSERAESELPHLDTVDFDNTRFSANASCVIA</sequence>
<protein>
    <recommendedName>
        <fullName evidence="4">Secreted protein</fullName>
    </recommendedName>
</protein>
<reference evidence="2" key="1">
    <citation type="submission" date="2023-03" db="EMBL/GenBank/DDBJ databases">
        <title>Massive genome expansion in bonnet fungi (Mycena s.s.) driven by repeated elements and novel gene families across ecological guilds.</title>
        <authorList>
            <consortium name="Lawrence Berkeley National Laboratory"/>
            <person name="Harder C.B."/>
            <person name="Miyauchi S."/>
            <person name="Viragh M."/>
            <person name="Kuo A."/>
            <person name="Thoen E."/>
            <person name="Andreopoulos B."/>
            <person name="Lu D."/>
            <person name="Skrede I."/>
            <person name="Drula E."/>
            <person name="Henrissat B."/>
            <person name="Morin E."/>
            <person name="Kohler A."/>
            <person name="Barry K."/>
            <person name="LaButti K."/>
            <person name="Morin E."/>
            <person name="Salamov A."/>
            <person name="Lipzen A."/>
            <person name="Mereny Z."/>
            <person name="Hegedus B."/>
            <person name="Baldrian P."/>
            <person name="Stursova M."/>
            <person name="Weitz H."/>
            <person name="Taylor A."/>
            <person name="Grigoriev I.V."/>
            <person name="Nagy L.G."/>
            <person name="Martin F."/>
            <person name="Kauserud H."/>
        </authorList>
    </citation>
    <scope>NUCLEOTIDE SEQUENCE</scope>
    <source>
        <strain evidence="2">9144</strain>
    </source>
</reference>
<dbReference type="Proteomes" id="UP001219525">
    <property type="component" value="Unassembled WGS sequence"/>
</dbReference>
<evidence type="ECO:0000256" key="1">
    <source>
        <dbReference type="SAM" id="SignalP"/>
    </source>
</evidence>
<keyword evidence="3" id="KW-1185">Reference proteome</keyword>
<dbReference type="AlphaFoldDB" id="A0AAD7E5I5"/>
<organism evidence="2 3">
    <name type="scientific">Mycena pura</name>
    <dbReference type="NCBI Taxonomy" id="153505"/>
    <lineage>
        <taxon>Eukaryota</taxon>
        <taxon>Fungi</taxon>
        <taxon>Dikarya</taxon>
        <taxon>Basidiomycota</taxon>
        <taxon>Agaricomycotina</taxon>
        <taxon>Agaricomycetes</taxon>
        <taxon>Agaricomycetidae</taxon>
        <taxon>Agaricales</taxon>
        <taxon>Marasmiineae</taxon>
        <taxon>Mycenaceae</taxon>
        <taxon>Mycena</taxon>
    </lineage>
</organism>
<feature type="chain" id="PRO_5042192141" description="Secreted protein" evidence="1">
    <location>
        <begin position="24"/>
        <end position="118"/>
    </location>
</feature>
<gene>
    <name evidence="2" type="ORF">GGX14DRAFT_409802</name>
</gene>
<dbReference type="EMBL" id="JARJCW010000001">
    <property type="protein sequence ID" value="KAJ7230013.1"/>
    <property type="molecule type" value="Genomic_DNA"/>
</dbReference>
<accession>A0AAD7E5I5</accession>
<evidence type="ECO:0008006" key="4">
    <source>
        <dbReference type="Google" id="ProtNLM"/>
    </source>
</evidence>
<comment type="caution">
    <text evidence="2">The sequence shown here is derived from an EMBL/GenBank/DDBJ whole genome shotgun (WGS) entry which is preliminary data.</text>
</comment>
<evidence type="ECO:0000313" key="3">
    <source>
        <dbReference type="Proteomes" id="UP001219525"/>
    </source>
</evidence>